<dbReference type="OrthoDB" id="5694214at2"/>
<dbReference type="GO" id="GO:0009279">
    <property type="term" value="C:cell outer membrane"/>
    <property type="evidence" value="ECO:0007669"/>
    <property type="project" value="UniProtKB-SubCell"/>
</dbReference>
<evidence type="ECO:0000313" key="8">
    <source>
        <dbReference type="EMBL" id="OQP58919.1"/>
    </source>
</evidence>
<dbReference type="EMBL" id="LWBP01000186">
    <property type="protein sequence ID" value="OQP58919.1"/>
    <property type="molecule type" value="Genomic_DNA"/>
</dbReference>
<organism evidence="8 9">
    <name type="scientific">Niastella populi</name>
    <dbReference type="NCBI Taxonomy" id="550983"/>
    <lineage>
        <taxon>Bacteria</taxon>
        <taxon>Pseudomonadati</taxon>
        <taxon>Bacteroidota</taxon>
        <taxon>Chitinophagia</taxon>
        <taxon>Chitinophagales</taxon>
        <taxon>Chitinophagaceae</taxon>
        <taxon>Niastella</taxon>
    </lineage>
</organism>
<dbReference type="InterPro" id="IPR012944">
    <property type="entry name" value="SusD_RagB_dom"/>
</dbReference>
<protein>
    <submittedName>
        <fullName evidence="8">Starch-binding protein</fullName>
    </submittedName>
</protein>
<evidence type="ECO:0000256" key="2">
    <source>
        <dbReference type="ARBA" id="ARBA00006275"/>
    </source>
</evidence>
<name>A0A1V9FKL7_9BACT</name>
<gene>
    <name evidence="8" type="ORF">A4R26_22325</name>
</gene>
<feature type="domain" description="SusD-like N-terminal" evidence="7">
    <location>
        <begin position="103"/>
        <end position="224"/>
    </location>
</feature>
<keyword evidence="9" id="KW-1185">Reference proteome</keyword>
<proteinExistence type="inferred from homology"/>
<dbReference type="InterPro" id="IPR011990">
    <property type="entry name" value="TPR-like_helical_dom_sf"/>
</dbReference>
<dbReference type="Pfam" id="PF14322">
    <property type="entry name" value="SusD-like_3"/>
    <property type="match status" value="1"/>
</dbReference>
<keyword evidence="4" id="KW-0472">Membrane</keyword>
<dbReference type="InterPro" id="IPR033985">
    <property type="entry name" value="SusD-like_N"/>
</dbReference>
<evidence type="ECO:0000256" key="3">
    <source>
        <dbReference type="ARBA" id="ARBA00022729"/>
    </source>
</evidence>
<accession>A0A1V9FKL7</accession>
<evidence type="ECO:0000256" key="5">
    <source>
        <dbReference type="ARBA" id="ARBA00023237"/>
    </source>
</evidence>
<keyword evidence="3" id="KW-0732">Signal</keyword>
<evidence type="ECO:0000259" key="6">
    <source>
        <dbReference type="Pfam" id="PF07980"/>
    </source>
</evidence>
<keyword evidence="5" id="KW-0998">Cell outer membrane</keyword>
<evidence type="ECO:0000313" key="9">
    <source>
        <dbReference type="Proteomes" id="UP000192276"/>
    </source>
</evidence>
<evidence type="ECO:0000256" key="4">
    <source>
        <dbReference type="ARBA" id="ARBA00023136"/>
    </source>
</evidence>
<dbReference type="RefSeq" id="WP_081164852.1">
    <property type="nucleotide sequence ID" value="NZ_LWBP01000186.1"/>
</dbReference>
<sequence>MKHLFIKSIVVSACFMLVSSGCKKILEEEPRSFYDPNFFKTEKGVQGGITSQYAHLRFIYGQPYFYNSLETGTDEYTWAQSADANFKDADMSGVGNLTPASSRSDVLWGTAFSNINTASGIIENAALAGTFPASLIAEARFFRAFDYFLLVQTFGGVPLDLGAGELKFNTAPSRLSVRNTVPEVYTKAVFPDLVQAIDELPVAPRVTGGVTKTVARLYLAKAYLTYGWWLQNPNNIPTYPQTARTDPDGHDAQWYFQKAYDIAVEAIDNPGNFGLENTFYDLHVGGNDRNREMLLYADHTQESEFYNGACLACFDSESGNGRNGASWMVTFNYTVIRSSPDATGTGAGISSVQREAAQALGRPYTRMAPTIGAFTNTFADKTLDSRYDGTFTSVFRGNWPKGGTANATLYNANGLPVTPGQPILTFLPDETLAPTITYPSGATFPGRPAVNNIGAGEIPGRADFVITPRAISRIVFPNLWKLGVYRTDNGSGLGQPNATSTRPFKIAKFSELYFIAAEAAVKGATTVAGKSARDLINVIRARAGKWKFSNRDNAAFVADNSAAMTAATPAAIDINYILAERSREYFGEGHRWFDLVRTQKWNELAGSYEIAGAAYGNHTPQTFNRTINPTHYLRPIPQDQMDRMALTAEEKAAYQNPGYQ</sequence>
<dbReference type="STRING" id="550983.A4R26_22325"/>
<dbReference type="AlphaFoldDB" id="A0A1V9FKL7"/>
<dbReference type="PROSITE" id="PS51257">
    <property type="entry name" value="PROKAR_LIPOPROTEIN"/>
    <property type="match status" value="1"/>
</dbReference>
<reference evidence="9" key="1">
    <citation type="submission" date="2016-04" db="EMBL/GenBank/DDBJ databases">
        <authorList>
            <person name="Chen L."/>
            <person name="Zhuang W."/>
            <person name="Wang G."/>
        </authorList>
    </citation>
    <scope>NUCLEOTIDE SEQUENCE [LARGE SCALE GENOMIC DNA]</scope>
    <source>
        <strain evidence="9">208</strain>
    </source>
</reference>
<feature type="domain" description="RagB/SusD" evidence="6">
    <location>
        <begin position="495"/>
        <end position="659"/>
    </location>
</feature>
<dbReference type="SUPFAM" id="SSF48452">
    <property type="entry name" value="TPR-like"/>
    <property type="match status" value="1"/>
</dbReference>
<comment type="subcellular location">
    <subcellularLocation>
        <location evidence="1">Cell outer membrane</location>
    </subcellularLocation>
</comment>
<evidence type="ECO:0000259" key="7">
    <source>
        <dbReference type="Pfam" id="PF14322"/>
    </source>
</evidence>
<comment type="caution">
    <text evidence="8">The sequence shown here is derived from an EMBL/GenBank/DDBJ whole genome shotgun (WGS) entry which is preliminary data.</text>
</comment>
<dbReference type="Gene3D" id="1.25.40.390">
    <property type="match status" value="1"/>
</dbReference>
<dbReference type="Pfam" id="PF07980">
    <property type="entry name" value="SusD_RagB"/>
    <property type="match status" value="1"/>
</dbReference>
<comment type="similarity">
    <text evidence="2">Belongs to the SusD family.</text>
</comment>
<evidence type="ECO:0000256" key="1">
    <source>
        <dbReference type="ARBA" id="ARBA00004442"/>
    </source>
</evidence>
<dbReference type="Proteomes" id="UP000192276">
    <property type="component" value="Unassembled WGS sequence"/>
</dbReference>